<dbReference type="InterPro" id="IPR012902">
    <property type="entry name" value="N_methyl_site"/>
</dbReference>
<protein>
    <submittedName>
        <fullName evidence="2">Uncharacterized protein</fullName>
    </submittedName>
</protein>
<evidence type="ECO:0000256" key="1">
    <source>
        <dbReference type="SAM" id="Phobius"/>
    </source>
</evidence>
<dbReference type="Pfam" id="PF07963">
    <property type="entry name" value="N_methyl"/>
    <property type="match status" value="1"/>
</dbReference>
<organism evidence="2 3">
    <name type="scientific">Clostridium vincentii</name>
    <dbReference type="NCBI Taxonomy" id="52704"/>
    <lineage>
        <taxon>Bacteria</taxon>
        <taxon>Bacillati</taxon>
        <taxon>Bacillota</taxon>
        <taxon>Clostridia</taxon>
        <taxon>Eubacteriales</taxon>
        <taxon>Clostridiaceae</taxon>
        <taxon>Clostridium</taxon>
    </lineage>
</organism>
<reference evidence="2 3" key="1">
    <citation type="submission" date="2018-03" db="EMBL/GenBank/DDBJ databases">
        <title>Genome sequence of Clostridium vincentii DSM 10228.</title>
        <authorList>
            <person name="Poehlein A."/>
            <person name="Daniel R."/>
        </authorList>
    </citation>
    <scope>NUCLEOTIDE SEQUENCE [LARGE SCALE GENOMIC DNA]</scope>
    <source>
        <strain evidence="2 3">DSM 10228</strain>
    </source>
</reference>
<dbReference type="EMBL" id="PVXQ01000029">
    <property type="protein sequence ID" value="PRR81456.1"/>
    <property type="molecule type" value="Genomic_DNA"/>
</dbReference>
<keyword evidence="1" id="KW-1133">Transmembrane helix</keyword>
<comment type="caution">
    <text evidence="2">The sequence shown here is derived from an EMBL/GenBank/DDBJ whole genome shotgun (WGS) entry which is preliminary data.</text>
</comment>
<feature type="transmembrane region" description="Helical" evidence="1">
    <location>
        <begin position="12"/>
        <end position="37"/>
    </location>
</feature>
<name>A0A2T0BC31_9CLOT</name>
<proteinExistence type="predicted"/>
<dbReference type="NCBIfam" id="TIGR02532">
    <property type="entry name" value="IV_pilin_GFxxxE"/>
    <property type="match status" value="1"/>
</dbReference>
<accession>A0A2T0BC31</accession>
<keyword evidence="1" id="KW-0812">Transmembrane</keyword>
<dbReference type="RefSeq" id="WP_170065661.1">
    <property type="nucleotide sequence ID" value="NZ_PVXQ01000029.1"/>
</dbReference>
<dbReference type="AlphaFoldDB" id="A0A2T0BC31"/>
<sequence length="311" mass="34323">MKQKKKAKGVTLIEVIMSVALIAILIVPLSNVVLAAFQTNKNGEIKQKASFVGQKVLEEMEAYDELKLEDDGTNKYFELLDGDITKAEDNITKDTAVANKYNGSISRNYLGKKFTVDVIMERDTNFNYDSSSQNTDNVYDLSYKLSETGSGVRIQKMISQGAEDPKSFDLNNLTLKIDGTSTVGTSKVNIFEKGKSTDVLFEHTATGDLDKGISIQLDKTFSSNLNVEVDAAITGTTFIYIIKDKDCTGNVNVTSTAGNIKVNRYMNINEGESIADLYNINVKVEGTLYKGKEIVTEVLFEGSTKKNIKFK</sequence>
<keyword evidence="1" id="KW-0472">Membrane</keyword>
<keyword evidence="3" id="KW-1185">Reference proteome</keyword>
<evidence type="ECO:0000313" key="2">
    <source>
        <dbReference type="EMBL" id="PRR81456.1"/>
    </source>
</evidence>
<dbReference type="Proteomes" id="UP000239471">
    <property type="component" value="Unassembled WGS sequence"/>
</dbReference>
<evidence type="ECO:0000313" key="3">
    <source>
        <dbReference type="Proteomes" id="UP000239471"/>
    </source>
</evidence>
<gene>
    <name evidence="2" type="ORF">CLVI_24830</name>
</gene>